<protein>
    <recommendedName>
        <fullName evidence="1">HIT domain-containing protein</fullName>
    </recommendedName>
</protein>
<dbReference type="PANTHER" id="PTHR47670">
    <property type="entry name" value="ADENYLYLSULFATASE HINT3"/>
    <property type="match status" value="1"/>
</dbReference>
<dbReference type="InterPro" id="IPR011146">
    <property type="entry name" value="HIT-like"/>
</dbReference>
<feature type="domain" description="HIT" evidence="1">
    <location>
        <begin position="1"/>
        <end position="72"/>
    </location>
</feature>
<dbReference type="SUPFAM" id="SSF54197">
    <property type="entry name" value="HIT-like"/>
    <property type="match status" value="1"/>
</dbReference>
<gene>
    <name evidence="2" type="ORF">SDC9_167351</name>
</gene>
<evidence type="ECO:0000259" key="1">
    <source>
        <dbReference type="PROSITE" id="PS51084"/>
    </source>
</evidence>
<dbReference type="InterPro" id="IPR036265">
    <property type="entry name" value="HIT-like_sf"/>
</dbReference>
<dbReference type="Pfam" id="PF01230">
    <property type="entry name" value="HIT"/>
    <property type="match status" value="1"/>
</dbReference>
<comment type="caution">
    <text evidence="2">The sequence shown here is derived from an EMBL/GenBank/DDBJ whole genome shotgun (WGS) entry which is preliminary data.</text>
</comment>
<evidence type="ECO:0000313" key="2">
    <source>
        <dbReference type="EMBL" id="MPN19976.1"/>
    </source>
</evidence>
<dbReference type="PROSITE" id="PS51084">
    <property type="entry name" value="HIT_2"/>
    <property type="match status" value="1"/>
</dbReference>
<dbReference type="GO" id="GO:0006790">
    <property type="term" value="P:sulfur compound metabolic process"/>
    <property type="evidence" value="ECO:0007669"/>
    <property type="project" value="TreeGrafter"/>
</dbReference>
<dbReference type="GO" id="GO:0047627">
    <property type="term" value="F:adenylylsulfatase activity"/>
    <property type="evidence" value="ECO:0007669"/>
    <property type="project" value="TreeGrafter"/>
</dbReference>
<proteinExistence type="predicted"/>
<name>A0A645G1E1_9ZZZZ</name>
<organism evidence="2">
    <name type="scientific">bioreactor metagenome</name>
    <dbReference type="NCBI Taxonomy" id="1076179"/>
    <lineage>
        <taxon>unclassified sequences</taxon>
        <taxon>metagenomes</taxon>
        <taxon>ecological metagenomes</taxon>
    </lineage>
</organism>
<dbReference type="GO" id="GO:0009150">
    <property type="term" value="P:purine ribonucleotide metabolic process"/>
    <property type="evidence" value="ECO:0007669"/>
    <property type="project" value="TreeGrafter"/>
</dbReference>
<dbReference type="EMBL" id="VSSQ01067617">
    <property type="protein sequence ID" value="MPN19976.1"/>
    <property type="molecule type" value="Genomic_DNA"/>
</dbReference>
<accession>A0A645G1E1</accession>
<sequence length="100" mass="11112">MIPNAHFESISSVPEATAGRMMKVGARLGIALKRALDYDGYNLHLADGQAAGQVVMHAHLHVVPRGVEDGFRWNWRQLQYAEGEAARLAEKILEKFKIEG</sequence>
<dbReference type="PANTHER" id="PTHR47670:SF1">
    <property type="entry name" value="ADENYLYLSULFATASE HINT3"/>
    <property type="match status" value="1"/>
</dbReference>
<dbReference type="Gene3D" id="3.30.428.10">
    <property type="entry name" value="HIT-like"/>
    <property type="match status" value="1"/>
</dbReference>
<dbReference type="AlphaFoldDB" id="A0A645G1E1"/>
<reference evidence="2" key="1">
    <citation type="submission" date="2019-08" db="EMBL/GenBank/DDBJ databases">
        <authorList>
            <person name="Kucharzyk K."/>
            <person name="Murdoch R.W."/>
            <person name="Higgins S."/>
            <person name="Loffler F."/>
        </authorList>
    </citation>
    <scope>NUCLEOTIDE SEQUENCE</scope>
</reference>